<keyword evidence="7" id="KW-1185">Reference proteome</keyword>
<dbReference type="SUPFAM" id="SSF55811">
    <property type="entry name" value="Nudix"/>
    <property type="match status" value="1"/>
</dbReference>
<sequence length="157" mass="16959">MGNRYGDVPLRCRAVAAAIIAGTGTSARVLALRRAGDVAGGAWGLVTGSIEPGETATEAIIREIAEETGIQVTDLFTCGLTETFYFAPDNVMELMPIFVAFVPQEVPVVLDHGSDAFEWCSRDRASALFSFAGQRRAIGDIWHDFVDCTPADFRKVM</sequence>
<evidence type="ECO:0000256" key="2">
    <source>
        <dbReference type="ARBA" id="ARBA00022801"/>
    </source>
</evidence>
<dbReference type="Pfam" id="PF00293">
    <property type="entry name" value="NUDIX"/>
    <property type="match status" value="1"/>
</dbReference>
<dbReference type="RefSeq" id="WP_320500690.1">
    <property type="nucleotide sequence ID" value="NZ_JAXCLX010000001.1"/>
</dbReference>
<dbReference type="PANTHER" id="PTHR43046:SF12">
    <property type="entry name" value="GDP-MANNOSE MANNOSYL HYDROLASE"/>
    <property type="match status" value="1"/>
</dbReference>
<evidence type="ECO:0000256" key="4">
    <source>
        <dbReference type="RuleBase" id="RU003476"/>
    </source>
</evidence>
<proteinExistence type="inferred from homology"/>
<dbReference type="Proteomes" id="UP001271769">
    <property type="component" value="Unassembled WGS sequence"/>
</dbReference>
<evidence type="ECO:0000259" key="5">
    <source>
        <dbReference type="PROSITE" id="PS51462"/>
    </source>
</evidence>
<gene>
    <name evidence="6" type="ORF">SMD31_10060</name>
</gene>
<protein>
    <submittedName>
        <fullName evidence="6">NUDIX domain-containing protein</fullName>
    </submittedName>
</protein>
<dbReference type="PROSITE" id="PS00893">
    <property type="entry name" value="NUDIX_BOX"/>
    <property type="match status" value="1"/>
</dbReference>
<dbReference type="InterPro" id="IPR015797">
    <property type="entry name" value="NUDIX_hydrolase-like_dom_sf"/>
</dbReference>
<dbReference type="InterPro" id="IPR000086">
    <property type="entry name" value="NUDIX_hydrolase_dom"/>
</dbReference>
<dbReference type="InterPro" id="IPR020476">
    <property type="entry name" value="Nudix_hydrolase"/>
</dbReference>
<evidence type="ECO:0000256" key="3">
    <source>
        <dbReference type="ARBA" id="ARBA00022842"/>
    </source>
</evidence>
<keyword evidence="2 4" id="KW-0378">Hydrolase</keyword>
<name>A0ABU5DZB6_9PROT</name>
<evidence type="ECO:0000256" key="1">
    <source>
        <dbReference type="ARBA" id="ARBA00001946"/>
    </source>
</evidence>
<feature type="domain" description="Nudix hydrolase" evidence="5">
    <location>
        <begin position="10"/>
        <end position="142"/>
    </location>
</feature>
<keyword evidence="3" id="KW-0460">Magnesium</keyword>
<organism evidence="6 7">
    <name type="scientific">Dongia rigui</name>
    <dbReference type="NCBI Taxonomy" id="940149"/>
    <lineage>
        <taxon>Bacteria</taxon>
        <taxon>Pseudomonadati</taxon>
        <taxon>Pseudomonadota</taxon>
        <taxon>Alphaproteobacteria</taxon>
        <taxon>Rhodospirillales</taxon>
        <taxon>Dongiaceae</taxon>
        <taxon>Dongia</taxon>
    </lineage>
</organism>
<dbReference type="InterPro" id="IPR020084">
    <property type="entry name" value="NUDIX_hydrolase_CS"/>
</dbReference>
<reference evidence="6 7" key="1">
    <citation type="journal article" date="2013" name="Antonie Van Leeuwenhoek">
        <title>Dongia rigui sp. nov., isolated from freshwater of a large wetland in Korea.</title>
        <authorList>
            <person name="Baik K.S."/>
            <person name="Hwang Y.M."/>
            <person name="Choi J.S."/>
            <person name="Kwon J."/>
            <person name="Seong C.N."/>
        </authorList>
    </citation>
    <scope>NUCLEOTIDE SEQUENCE [LARGE SCALE GENOMIC DNA]</scope>
    <source>
        <strain evidence="6 7">04SU4-P</strain>
    </source>
</reference>
<dbReference type="Gene3D" id="3.90.79.10">
    <property type="entry name" value="Nucleoside Triphosphate Pyrophosphohydrolase"/>
    <property type="match status" value="1"/>
</dbReference>
<dbReference type="PRINTS" id="PR00502">
    <property type="entry name" value="NUDIXFAMILY"/>
</dbReference>
<dbReference type="PANTHER" id="PTHR43046">
    <property type="entry name" value="GDP-MANNOSE MANNOSYL HYDROLASE"/>
    <property type="match status" value="1"/>
</dbReference>
<dbReference type="CDD" id="cd04664">
    <property type="entry name" value="NUDIX_DHNTPase_like"/>
    <property type="match status" value="1"/>
</dbReference>
<comment type="caution">
    <text evidence="6">The sequence shown here is derived from an EMBL/GenBank/DDBJ whole genome shotgun (WGS) entry which is preliminary data.</text>
</comment>
<dbReference type="PROSITE" id="PS51462">
    <property type="entry name" value="NUDIX"/>
    <property type="match status" value="1"/>
</dbReference>
<comment type="cofactor">
    <cofactor evidence="1">
        <name>Mg(2+)</name>
        <dbReference type="ChEBI" id="CHEBI:18420"/>
    </cofactor>
</comment>
<accession>A0ABU5DZB6</accession>
<dbReference type="EMBL" id="JAXCLX010000001">
    <property type="protein sequence ID" value="MDY0872270.1"/>
    <property type="molecule type" value="Genomic_DNA"/>
</dbReference>
<comment type="similarity">
    <text evidence="4">Belongs to the Nudix hydrolase family.</text>
</comment>
<evidence type="ECO:0000313" key="6">
    <source>
        <dbReference type="EMBL" id="MDY0872270.1"/>
    </source>
</evidence>
<evidence type="ECO:0000313" key="7">
    <source>
        <dbReference type="Proteomes" id="UP001271769"/>
    </source>
</evidence>